<organism evidence="2">
    <name type="scientific">Siphoviridae sp. ctGO42</name>
    <dbReference type="NCBI Taxonomy" id="2827566"/>
    <lineage>
        <taxon>Viruses</taxon>
        <taxon>Duplodnaviria</taxon>
        <taxon>Heunggongvirae</taxon>
        <taxon>Uroviricota</taxon>
        <taxon>Caudoviricetes</taxon>
    </lineage>
</organism>
<dbReference type="EMBL" id="BK015857">
    <property type="protein sequence ID" value="DAD69869.1"/>
    <property type="molecule type" value="Genomic_DNA"/>
</dbReference>
<proteinExistence type="predicted"/>
<name>A0A8S5LIG0_9CAUD</name>
<accession>A0A8S5LIG0</accession>
<evidence type="ECO:0000256" key="1">
    <source>
        <dbReference type="SAM" id="MobiDB-lite"/>
    </source>
</evidence>
<sequence>MIAGWPPCPELVRSIAPCEDGQHSEGFELYPMRTNTRRAPATCISTHLERRIGSHVNNKPRRSTATPCVT</sequence>
<protein>
    <submittedName>
        <fullName evidence="2">Uncharacterized protein</fullName>
    </submittedName>
</protein>
<feature type="region of interest" description="Disordered" evidence="1">
    <location>
        <begin position="50"/>
        <end position="70"/>
    </location>
</feature>
<evidence type="ECO:0000313" key="2">
    <source>
        <dbReference type="EMBL" id="DAD69869.1"/>
    </source>
</evidence>
<reference evidence="2" key="1">
    <citation type="journal article" date="2021" name="Proc. Natl. Acad. Sci. U.S.A.">
        <title>A Catalog of Tens of Thousands of Viruses from Human Metagenomes Reveals Hidden Associations with Chronic Diseases.</title>
        <authorList>
            <person name="Tisza M.J."/>
            <person name="Buck C.B."/>
        </authorList>
    </citation>
    <scope>NUCLEOTIDE SEQUENCE</scope>
    <source>
        <strain evidence="2">CtGO42</strain>
    </source>
</reference>